<comment type="similarity">
    <text evidence="1">Belongs to the EamA transporter family.</text>
</comment>
<sequence length="305" mass="31981">MLSHLRALLSRVPAPLLIVGAALSAYSGAAVAVLIFGSVQPGAVAWMRVFIAGMILCAWRRPWRVGLSAKDLVESACFGLALITMNITFFESIAYLPLGPAVSMEFIGPVAVAVIRGRGWLPRLAAFLALAGVVAIGGLGLDTNDPGFIPGLKWAALCAVAWAVYILLGQRVASKRSGVTNLAVGCALSGLILSPFMAKSALPALTQPWLLGIVVLVAVLSTIIPCSFEAIAMHRISAADFSLFTALSPASSLLMGVIILWQIPTLWQILGLLLISVAVGIASKESSKEDEILAEEVRELVEGGL</sequence>
<gene>
    <name evidence="4" type="primary">rhtA_1</name>
    <name evidence="4" type="ORF">AOLFYP35_00685</name>
</gene>
<feature type="transmembrane region" description="Helical" evidence="2">
    <location>
        <begin position="12"/>
        <end position="37"/>
    </location>
</feature>
<feature type="transmembrane region" description="Helical" evidence="2">
    <location>
        <begin position="209"/>
        <end position="231"/>
    </location>
</feature>
<evidence type="ECO:0000256" key="1">
    <source>
        <dbReference type="ARBA" id="ARBA00007362"/>
    </source>
</evidence>
<dbReference type="Pfam" id="PF00892">
    <property type="entry name" value="EamA"/>
    <property type="match status" value="1"/>
</dbReference>
<feature type="transmembrane region" description="Helical" evidence="2">
    <location>
        <begin position="95"/>
        <end position="115"/>
    </location>
</feature>
<protein>
    <submittedName>
        <fullName evidence="4">Threonine/homoserine exporter RhtA</fullName>
    </submittedName>
</protein>
<feature type="transmembrane region" description="Helical" evidence="2">
    <location>
        <begin position="243"/>
        <end position="261"/>
    </location>
</feature>
<evidence type="ECO:0000256" key="2">
    <source>
        <dbReference type="SAM" id="Phobius"/>
    </source>
</evidence>
<feature type="transmembrane region" description="Helical" evidence="2">
    <location>
        <begin position="179"/>
        <end position="197"/>
    </location>
</feature>
<organism evidence="4">
    <name type="scientific">Schaalia odontolytica</name>
    <dbReference type="NCBI Taxonomy" id="1660"/>
    <lineage>
        <taxon>Bacteria</taxon>
        <taxon>Bacillati</taxon>
        <taxon>Actinomycetota</taxon>
        <taxon>Actinomycetes</taxon>
        <taxon>Actinomycetales</taxon>
        <taxon>Actinomycetaceae</taxon>
        <taxon>Schaalia</taxon>
    </lineage>
</organism>
<feature type="domain" description="EamA" evidence="3">
    <location>
        <begin position="150"/>
        <end position="281"/>
    </location>
</feature>
<dbReference type="InterPro" id="IPR000620">
    <property type="entry name" value="EamA_dom"/>
</dbReference>
<feature type="transmembrane region" description="Helical" evidence="2">
    <location>
        <begin position="147"/>
        <end position="167"/>
    </location>
</feature>
<keyword evidence="2" id="KW-0812">Transmembrane</keyword>
<dbReference type="InterPro" id="IPR037185">
    <property type="entry name" value="EmrE-like"/>
</dbReference>
<keyword evidence="2" id="KW-0472">Membrane</keyword>
<evidence type="ECO:0000313" key="4">
    <source>
        <dbReference type="EMBL" id="VYS88163.1"/>
    </source>
</evidence>
<accession>A0A6N2S3A2</accession>
<dbReference type="GO" id="GO:0016020">
    <property type="term" value="C:membrane"/>
    <property type="evidence" value="ECO:0007669"/>
    <property type="project" value="InterPro"/>
</dbReference>
<dbReference type="AlphaFoldDB" id="A0A6N2S3A2"/>
<reference evidence="4" key="1">
    <citation type="submission" date="2019-11" db="EMBL/GenBank/DDBJ databases">
        <authorList>
            <person name="Feng L."/>
        </authorList>
    </citation>
    <scope>NUCLEOTIDE SEQUENCE</scope>
    <source>
        <strain evidence="4">AodontolyticusLFYP35</strain>
    </source>
</reference>
<dbReference type="EMBL" id="CACRSM010000002">
    <property type="protein sequence ID" value="VYS88163.1"/>
    <property type="molecule type" value="Genomic_DNA"/>
</dbReference>
<feature type="transmembrane region" description="Helical" evidence="2">
    <location>
        <begin position="43"/>
        <end position="60"/>
    </location>
</feature>
<keyword evidence="2" id="KW-1133">Transmembrane helix</keyword>
<dbReference type="SUPFAM" id="SSF103481">
    <property type="entry name" value="Multidrug resistance efflux transporter EmrE"/>
    <property type="match status" value="1"/>
</dbReference>
<feature type="transmembrane region" description="Helical" evidence="2">
    <location>
        <begin position="124"/>
        <end position="141"/>
    </location>
</feature>
<proteinExistence type="inferred from homology"/>
<evidence type="ECO:0000259" key="3">
    <source>
        <dbReference type="Pfam" id="PF00892"/>
    </source>
</evidence>
<name>A0A6N2S3A2_9ACTO</name>